<dbReference type="InterPro" id="IPR029058">
    <property type="entry name" value="AB_hydrolase_fold"/>
</dbReference>
<dbReference type="OrthoDB" id="9804723at2"/>
<dbReference type="SUPFAM" id="SSF53474">
    <property type="entry name" value="alpha/beta-Hydrolases"/>
    <property type="match status" value="1"/>
</dbReference>
<dbReference type="InterPro" id="IPR050471">
    <property type="entry name" value="AB_hydrolase"/>
</dbReference>
<dbReference type="RefSeq" id="WP_068360331.1">
    <property type="nucleotide sequence ID" value="NZ_FOJN01000004.1"/>
</dbReference>
<dbReference type="InterPro" id="IPR000073">
    <property type="entry name" value="AB_hydrolase_1"/>
</dbReference>
<dbReference type="Gene3D" id="3.40.50.1820">
    <property type="entry name" value="alpha/beta hydrolase"/>
    <property type="match status" value="1"/>
</dbReference>
<dbReference type="GO" id="GO:0003824">
    <property type="term" value="F:catalytic activity"/>
    <property type="evidence" value="ECO:0007669"/>
    <property type="project" value="UniProtKB-ARBA"/>
</dbReference>
<feature type="domain" description="AB hydrolase-1" evidence="1">
    <location>
        <begin position="24"/>
        <end position="126"/>
    </location>
</feature>
<dbReference type="AlphaFoldDB" id="A0A1I0T4S1"/>
<dbReference type="PRINTS" id="PR00111">
    <property type="entry name" value="ABHYDROLASE"/>
</dbReference>
<accession>A0A1I0T4S1</accession>
<organism evidence="2 3">
    <name type="scientific">Rhodococcoides kroppenstedtii</name>
    <dbReference type="NCBI Taxonomy" id="293050"/>
    <lineage>
        <taxon>Bacteria</taxon>
        <taxon>Bacillati</taxon>
        <taxon>Actinomycetota</taxon>
        <taxon>Actinomycetes</taxon>
        <taxon>Mycobacteriales</taxon>
        <taxon>Nocardiaceae</taxon>
        <taxon>Rhodococcoides</taxon>
    </lineage>
</organism>
<evidence type="ECO:0000313" key="2">
    <source>
        <dbReference type="EMBL" id="SFA46700.1"/>
    </source>
</evidence>
<dbReference type="GeneID" id="85485245"/>
<dbReference type="EMBL" id="FOJN01000004">
    <property type="protein sequence ID" value="SFA46700.1"/>
    <property type="molecule type" value="Genomic_DNA"/>
</dbReference>
<protein>
    <submittedName>
        <fullName evidence="2">Pimeloyl-ACP methyl ester carboxylesterase</fullName>
    </submittedName>
</protein>
<dbReference type="Proteomes" id="UP000182054">
    <property type="component" value="Unassembled WGS sequence"/>
</dbReference>
<dbReference type="PANTHER" id="PTHR43433:SF5">
    <property type="entry name" value="AB HYDROLASE-1 DOMAIN-CONTAINING PROTEIN"/>
    <property type="match status" value="1"/>
</dbReference>
<evidence type="ECO:0000313" key="3">
    <source>
        <dbReference type="Proteomes" id="UP000182054"/>
    </source>
</evidence>
<name>A0A1I0T4S1_9NOCA</name>
<reference evidence="2 3" key="1">
    <citation type="submission" date="2016-10" db="EMBL/GenBank/DDBJ databases">
        <authorList>
            <person name="de Groot N.N."/>
        </authorList>
    </citation>
    <scope>NUCLEOTIDE SEQUENCE [LARGE SCALE GENOMIC DNA]</scope>
    <source>
        <strain evidence="2 3">DSM 44908</strain>
    </source>
</reference>
<dbReference type="PANTHER" id="PTHR43433">
    <property type="entry name" value="HYDROLASE, ALPHA/BETA FOLD FAMILY PROTEIN"/>
    <property type="match status" value="1"/>
</dbReference>
<evidence type="ECO:0000259" key="1">
    <source>
        <dbReference type="Pfam" id="PF00561"/>
    </source>
</evidence>
<sequence>MDFAINPVDGTRIAYTVTGASDGPPVLLVHGSLLSHQIWRTFGYVRALRETYRVILVDQRGHGRSDAPRSEDAYRMDRVTADLVAVLDAVDLRAVHYVGYSFGGRSGLHLAVAHPGRVASALIGGAGAGSQRGALDSLFFDGSADVLAERGMAGFVDEWAARRRFPVDSGTRAAFLRNDSDALAAYFRASDADPGLPDDAVRALDVPMLFSVGSRDVQRIADTRRTAALVPGAEYIELPGYDHATAVAAPEAVDLTREWLGRVTSAGT</sequence>
<dbReference type="Pfam" id="PF00561">
    <property type="entry name" value="Abhydrolase_1"/>
    <property type="match status" value="1"/>
</dbReference>
<gene>
    <name evidence="2" type="ORF">SAMN05444374_10489</name>
</gene>
<proteinExistence type="predicted"/>